<feature type="region of interest" description="Disordered" evidence="1">
    <location>
        <begin position="162"/>
        <end position="185"/>
    </location>
</feature>
<dbReference type="Proteomes" id="UP001175000">
    <property type="component" value="Unassembled WGS sequence"/>
</dbReference>
<feature type="region of interest" description="Disordered" evidence="1">
    <location>
        <begin position="283"/>
        <end position="309"/>
    </location>
</feature>
<dbReference type="AlphaFoldDB" id="A0AA39WE01"/>
<sequence>MSIAMLPSMTGGDAYVRNMNYLIQSIINTGAVFMTGSGNAGKDGAGPKPTFPSLYDEGHGASFAAPTVAGLALFLRALEPGLATAASLKSRILELTYVREAPADKKPSDFYQPMIWDGQLIGGGDARGAPSPTCAAGGCGQFYRGFFCEGTPIQTDPGFLGPRNPDSVQNPASPKHSQWVEPDPRDPVNPGVIIKEPYNPFPSIPPASGCATTTSTVRCMGSGGRQACYTATGVCVTAPPTMPTPTVIGSASCPTSSHCVVTKIEPTDCRSVPARRTAIPEVPSALTISSPDPMMTSASSPSAASGDLRPDVVAQQEQAKVDARVDHNKTTGMAVIN</sequence>
<accession>A0AA39WE01</accession>
<evidence type="ECO:0008006" key="4">
    <source>
        <dbReference type="Google" id="ProtNLM"/>
    </source>
</evidence>
<evidence type="ECO:0000256" key="1">
    <source>
        <dbReference type="SAM" id="MobiDB-lite"/>
    </source>
</evidence>
<dbReference type="EMBL" id="JAULSU010000006">
    <property type="protein sequence ID" value="KAK0613635.1"/>
    <property type="molecule type" value="Genomic_DNA"/>
</dbReference>
<name>A0AA39WE01_9PEZI</name>
<reference evidence="2" key="1">
    <citation type="submission" date="2023-06" db="EMBL/GenBank/DDBJ databases">
        <title>Genome-scale phylogeny and comparative genomics of the fungal order Sordariales.</title>
        <authorList>
            <consortium name="Lawrence Berkeley National Laboratory"/>
            <person name="Hensen N."/>
            <person name="Bonometti L."/>
            <person name="Westerberg I."/>
            <person name="Brannstrom I.O."/>
            <person name="Guillou S."/>
            <person name="Cros-Aarteil S."/>
            <person name="Calhoun S."/>
            <person name="Haridas S."/>
            <person name="Kuo A."/>
            <person name="Mondo S."/>
            <person name="Pangilinan J."/>
            <person name="Riley R."/>
            <person name="Labutti K."/>
            <person name="Andreopoulos B."/>
            <person name="Lipzen A."/>
            <person name="Chen C."/>
            <person name="Yanf M."/>
            <person name="Daum C."/>
            <person name="Ng V."/>
            <person name="Clum A."/>
            <person name="Steindorff A."/>
            <person name="Ohm R."/>
            <person name="Martin F."/>
            <person name="Silar P."/>
            <person name="Natvig D."/>
            <person name="Lalanne C."/>
            <person name="Gautier V."/>
            <person name="Ament-Velasquez S.L."/>
            <person name="Kruys A."/>
            <person name="Hutchinson M.I."/>
            <person name="Powell A.J."/>
            <person name="Barry K."/>
            <person name="Miller A.N."/>
            <person name="Grigoriev I.V."/>
            <person name="Debuchy R."/>
            <person name="Gladieux P."/>
            <person name="Thoren M.H."/>
            <person name="Johannesson H."/>
        </authorList>
    </citation>
    <scope>NUCLEOTIDE SEQUENCE</scope>
    <source>
        <strain evidence="2">CBS 606.72</strain>
    </source>
</reference>
<feature type="compositionally biased region" description="Low complexity" evidence="1">
    <location>
        <begin position="289"/>
        <end position="305"/>
    </location>
</feature>
<dbReference type="InterPro" id="IPR036852">
    <property type="entry name" value="Peptidase_S8/S53_dom_sf"/>
</dbReference>
<feature type="compositionally biased region" description="Polar residues" evidence="1">
    <location>
        <begin position="166"/>
        <end position="176"/>
    </location>
</feature>
<gene>
    <name evidence="2" type="ORF">B0T14DRAFT_569660</name>
</gene>
<dbReference type="GO" id="GO:0004252">
    <property type="term" value="F:serine-type endopeptidase activity"/>
    <property type="evidence" value="ECO:0007669"/>
    <property type="project" value="InterPro"/>
</dbReference>
<evidence type="ECO:0000313" key="3">
    <source>
        <dbReference type="Proteomes" id="UP001175000"/>
    </source>
</evidence>
<dbReference type="SUPFAM" id="SSF52743">
    <property type="entry name" value="Subtilisin-like"/>
    <property type="match status" value="1"/>
</dbReference>
<keyword evidence="3" id="KW-1185">Reference proteome</keyword>
<evidence type="ECO:0000313" key="2">
    <source>
        <dbReference type="EMBL" id="KAK0613635.1"/>
    </source>
</evidence>
<comment type="caution">
    <text evidence="2">The sequence shown here is derived from an EMBL/GenBank/DDBJ whole genome shotgun (WGS) entry which is preliminary data.</text>
</comment>
<dbReference type="GO" id="GO:0006508">
    <property type="term" value="P:proteolysis"/>
    <property type="evidence" value="ECO:0007669"/>
    <property type="project" value="InterPro"/>
</dbReference>
<organism evidence="2 3">
    <name type="scientific">Immersiella caudata</name>
    <dbReference type="NCBI Taxonomy" id="314043"/>
    <lineage>
        <taxon>Eukaryota</taxon>
        <taxon>Fungi</taxon>
        <taxon>Dikarya</taxon>
        <taxon>Ascomycota</taxon>
        <taxon>Pezizomycotina</taxon>
        <taxon>Sordariomycetes</taxon>
        <taxon>Sordariomycetidae</taxon>
        <taxon>Sordariales</taxon>
        <taxon>Lasiosphaeriaceae</taxon>
        <taxon>Immersiella</taxon>
    </lineage>
</organism>
<proteinExistence type="predicted"/>
<protein>
    <recommendedName>
        <fullName evidence="4">Subtilisin</fullName>
    </recommendedName>
</protein>